<comment type="catalytic activity">
    <reaction evidence="8">
        <text>L-threonyl-[protein] + ATP = O-phospho-L-threonyl-[protein] + ADP + H(+)</text>
        <dbReference type="Rhea" id="RHEA:46608"/>
        <dbReference type="Rhea" id="RHEA-COMP:11060"/>
        <dbReference type="Rhea" id="RHEA-COMP:11605"/>
        <dbReference type="ChEBI" id="CHEBI:15378"/>
        <dbReference type="ChEBI" id="CHEBI:30013"/>
        <dbReference type="ChEBI" id="CHEBI:30616"/>
        <dbReference type="ChEBI" id="CHEBI:61977"/>
        <dbReference type="ChEBI" id="CHEBI:456216"/>
        <dbReference type="EC" id="2.7.11.1"/>
    </reaction>
</comment>
<evidence type="ECO:0000256" key="6">
    <source>
        <dbReference type="ARBA" id="ARBA00023136"/>
    </source>
</evidence>
<evidence type="ECO:0000259" key="11">
    <source>
        <dbReference type="PROSITE" id="PS50011"/>
    </source>
</evidence>
<dbReference type="PROSITE" id="PS00108">
    <property type="entry name" value="PROTEIN_KINASE_ST"/>
    <property type="match status" value="1"/>
</dbReference>
<dbReference type="PROSITE" id="PS50948">
    <property type="entry name" value="PAN"/>
    <property type="match status" value="1"/>
</dbReference>
<organism evidence="14 16">
    <name type="scientific">Medicago truncatula</name>
    <name type="common">Barrel medic</name>
    <name type="synonym">Medicago tribuloides</name>
    <dbReference type="NCBI Taxonomy" id="3880"/>
    <lineage>
        <taxon>Eukaryota</taxon>
        <taxon>Viridiplantae</taxon>
        <taxon>Streptophyta</taxon>
        <taxon>Embryophyta</taxon>
        <taxon>Tracheophyta</taxon>
        <taxon>Spermatophyta</taxon>
        <taxon>Magnoliopsida</taxon>
        <taxon>eudicotyledons</taxon>
        <taxon>Gunneridae</taxon>
        <taxon>Pentapetalae</taxon>
        <taxon>rosids</taxon>
        <taxon>fabids</taxon>
        <taxon>Fabales</taxon>
        <taxon>Fabaceae</taxon>
        <taxon>Papilionoideae</taxon>
        <taxon>50 kb inversion clade</taxon>
        <taxon>NPAAA clade</taxon>
        <taxon>Hologalegina</taxon>
        <taxon>IRL clade</taxon>
        <taxon>Trifolieae</taxon>
        <taxon>Medicago</taxon>
    </lineage>
</organism>
<dbReference type="PANTHER" id="PTHR47974">
    <property type="entry name" value="OS07G0415500 PROTEIN"/>
    <property type="match status" value="1"/>
</dbReference>
<gene>
    <name evidence="14" type="ordered locus">MTR_7g058840</name>
</gene>
<keyword evidence="10" id="KW-0245">EGF-like domain</keyword>
<keyword evidence="4" id="KW-0732">Signal</keyword>
<feature type="domain" description="EGF-like" evidence="12">
    <location>
        <begin position="26"/>
        <end position="64"/>
    </location>
</feature>
<keyword evidence="6" id="KW-0472">Membrane</keyword>
<keyword evidence="16" id="KW-1185">Reference proteome</keyword>
<protein>
    <recommendedName>
        <fullName evidence="2">non-specific serine/threonine protein kinase</fullName>
        <ecNumber evidence="2">2.7.11.1</ecNumber>
    </recommendedName>
</protein>
<accession>G7L2A0</accession>
<evidence type="ECO:0000256" key="1">
    <source>
        <dbReference type="ARBA" id="ARBA00004167"/>
    </source>
</evidence>
<dbReference type="GO" id="GO:0005524">
    <property type="term" value="F:ATP binding"/>
    <property type="evidence" value="ECO:0007669"/>
    <property type="project" value="InterPro"/>
</dbReference>
<dbReference type="InterPro" id="IPR000742">
    <property type="entry name" value="EGF"/>
</dbReference>
<keyword evidence="7" id="KW-1015">Disulfide bond</keyword>
<dbReference type="Proteomes" id="UP000002051">
    <property type="component" value="Unassembled WGS sequence"/>
</dbReference>
<evidence type="ECO:0000256" key="8">
    <source>
        <dbReference type="ARBA" id="ARBA00047899"/>
    </source>
</evidence>
<evidence type="ECO:0000313" key="15">
    <source>
        <dbReference type="EnsemblPlants" id="AES79181"/>
    </source>
</evidence>
<dbReference type="Pfam" id="PF00954">
    <property type="entry name" value="S_locus_glycop"/>
    <property type="match status" value="1"/>
</dbReference>
<dbReference type="SMART" id="SM00220">
    <property type="entry name" value="S_TKc"/>
    <property type="match status" value="1"/>
</dbReference>
<proteinExistence type="predicted"/>
<dbReference type="InterPro" id="IPR003609">
    <property type="entry name" value="Pan_app"/>
</dbReference>
<dbReference type="Pfam" id="PF00069">
    <property type="entry name" value="Pkinase"/>
    <property type="match status" value="1"/>
</dbReference>
<evidence type="ECO:0000259" key="12">
    <source>
        <dbReference type="PROSITE" id="PS50026"/>
    </source>
</evidence>
<reference evidence="14 16" key="2">
    <citation type="journal article" date="2014" name="BMC Genomics">
        <title>An improved genome release (version Mt4.0) for the model legume Medicago truncatula.</title>
        <authorList>
            <person name="Tang H."/>
            <person name="Krishnakumar V."/>
            <person name="Bidwell S."/>
            <person name="Rosen B."/>
            <person name="Chan A."/>
            <person name="Zhou S."/>
            <person name="Gentzbittel L."/>
            <person name="Childs K.L."/>
            <person name="Yandell M."/>
            <person name="Gundlach H."/>
            <person name="Mayer K.F."/>
            <person name="Schwartz D.C."/>
            <person name="Town C.D."/>
        </authorList>
    </citation>
    <scope>GENOME REANNOTATION</scope>
    <source>
        <strain evidence="15 16">cv. Jemalong A17</strain>
    </source>
</reference>
<dbReference type="AlphaFoldDB" id="G7L2A0"/>
<dbReference type="PANTHER" id="PTHR47974:SF3">
    <property type="entry name" value="RECEPTOR-LIKE SERINE_THREONINE-PROTEIN KINASE"/>
    <property type="match status" value="1"/>
</dbReference>
<evidence type="ECO:0000259" key="13">
    <source>
        <dbReference type="PROSITE" id="PS50948"/>
    </source>
</evidence>
<reference evidence="14 16" key="1">
    <citation type="journal article" date="2011" name="Nature">
        <title>The Medicago genome provides insight into the evolution of rhizobial symbioses.</title>
        <authorList>
            <person name="Young N.D."/>
            <person name="Debelle F."/>
            <person name="Oldroyd G.E."/>
            <person name="Geurts R."/>
            <person name="Cannon S.B."/>
            <person name="Udvardi M.K."/>
            <person name="Benedito V.A."/>
            <person name="Mayer K.F."/>
            <person name="Gouzy J."/>
            <person name="Schoof H."/>
            <person name="Van de Peer Y."/>
            <person name="Proost S."/>
            <person name="Cook D.R."/>
            <person name="Meyers B.C."/>
            <person name="Spannagl M."/>
            <person name="Cheung F."/>
            <person name="De Mita S."/>
            <person name="Krishnakumar V."/>
            <person name="Gundlach H."/>
            <person name="Zhou S."/>
            <person name="Mudge J."/>
            <person name="Bharti A.K."/>
            <person name="Murray J.D."/>
            <person name="Naoumkina M.A."/>
            <person name="Rosen B."/>
            <person name="Silverstein K.A."/>
            <person name="Tang H."/>
            <person name="Rombauts S."/>
            <person name="Zhao P.X."/>
            <person name="Zhou P."/>
            <person name="Barbe V."/>
            <person name="Bardou P."/>
            <person name="Bechner M."/>
            <person name="Bellec A."/>
            <person name="Berger A."/>
            <person name="Berges H."/>
            <person name="Bidwell S."/>
            <person name="Bisseling T."/>
            <person name="Choisne N."/>
            <person name="Couloux A."/>
            <person name="Denny R."/>
            <person name="Deshpande S."/>
            <person name="Dai X."/>
            <person name="Doyle J.J."/>
            <person name="Dudez A.M."/>
            <person name="Farmer A.D."/>
            <person name="Fouteau S."/>
            <person name="Franken C."/>
            <person name="Gibelin C."/>
            <person name="Gish J."/>
            <person name="Goldstein S."/>
            <person name="Gonzalez A.J."/>
            <person name="Green P.J."/>
            <person name="Hallab A."/>
            <person name="Hartog M."/>
            <person name="Hua A."/>
            <person name="Humphray S.J."/>
            <person name="Jeong D.H."/>
            <person name="Jing Y."/>
            <person name="Jocker A."/>
            <person name="Kenton S.M."/>
            <person name="Kim D.J."/>
            <person name="Klee K."/>
            <person name="Lai H."/>
            <person name="Lang C."/>
            <person name="Lin S."/>
            <person name="Macmil S.L."/>
            <person name="Magdelenat G."/>
            <person name="Matthews L."/>
            <person name="McCorrison J."/>
            <person name="Monaghan E.L."/>
            <person name="Mun J.H."/>
            <person name="Najar F.Z."/>
            <person name="Nicholson C."/>
            <person name="Noirot C."/>
            <person name="O'Bleness M."/>
            <person name="Paule C.R."/>
            <person name="Poulain J."/>
            <person name="Prion F."/>
            <person name="Qin B."/>
            <person name="Qu C."/>
            <person name="Retzel E.F."/>
            <person name="Riddle C."/>
            <person name="Sallet E."/>
            <person name="Samain S."/>
            <person name="Samson N."/>
            <person name="Sanders I."/>
            <person name="Saurat O."/>
            <person name="Scarpelli C."/>
            <person name="Schiex T."/>
            <person name="Segurens B."/>
            <person name="Severin A.J."/>
            <person name="Sherrier D.J."/>
            <person name="Shi R."/>
            <person name="Sims S."/>
            <person name="Singer S.R."/>
            <person name="Sinharoy S."/>
            <person name="Sterck L."/>
            <person name="Viollet A."/>
            <person name="Wang B.B."/>
            <person name="Wang K."/>
            <person name="Wang M."/>
            <person name="Wang X."/>
            <person name="Warfsmann J."/>
            <person name="Weissenbach J."/>
            <person name="White D.D."/>
            <person name="White J.D."/>
            <person name="Wiley G.B."/>
            <person name="Wincker P."/>
            <person name="Xing Y."/>
            <person name="Yang L."/>
            <person name="Yao Z."/>
            <person name="Ying F."/>
            <person name="Zhai J."/>
            <person name="Zhou L."/>
            <person name="Zuber A."/>
            <person name="Denarie J."/>
            <person name="Dixon R.A."/>
            <person name="May G.D."/>
            <person name="Schwartz D.C."/>
            <person name="Rogers J."/>
            <person name="Quetier F."/>
            <person name="Town C.D."/>
            <person name="Roe B.A."/>
        </authorList>
    </citation>
    <scope>NUCLEOTIDE SEQUENCE [LARGE SCALE GENOMIC DNA]</scope>
    <source>
        <strain evidence="14">A17</strain>
        <strain evidence="15 16">cv. Jemalong A17</strain>
    </source>
</reference>
<dbReference type="SUPFAM" id="SSF56112">
    <property type="entry name" value="Protein kinase-like (PK-like)"/>
    <property type="match status" value="1"/>
</dbReference>
<dbReference type="PROSITE" id="PS50011">
    <property type="entry name" value="PROTEIN_KINASE_DOM"/>
    <property type="match status" value="1"/>
</dbReference>
<keyword evidence="3" id="KW-0812">Transmembrane</keyword>
<dbReference type="PaxDb" id="3880-AES79181"/>
<dbReference type="EnsemblPlants" id="AES79181">
    <property type="protein sequence ID" value="AES79181"/>
    <property type="gene ID" value="MTR_7g058840"/>
</dbReference>
<sequence length="295" mass="34049">MDYDGNVRVYSRKNMSENWYVSWQVISDTCIIHGVCGANSTCSYDPKKGKKCSCLPGYKVKNHSDFSSGCEPMFDFTCNRSESTFLKLNGFELYGYDKYFVQNSTYKNCESLCLQDCNCMGFQYKYEEGQNIFKCYTKLQLLNGRHSPSFVGTHRILVYEYMENGSLAENLSSKTNTLDWSKRYDIALGTARVLAYLHEECMEWILHCDIKPQNILLDSNFQPKLADFGLSKLKSRNNLNNNSEFSMIRGTRGYMAPEWISNLPITSKVDVYSYGVVYIDTSKFPFLFIFVFISL</sequence>
<evidence type="ECO:0000256" key="5">
    <source>
        <dbReference type="ARBA" id="ARBA00022989"/>
    </source>
</evidence>
<dbReference type="PROSITE" id="PS50026">
    <property type="entry name" value="EGF_3"/>
    <property type="match status" value="1"/>
</dbReference>
<feature type="domain" description="Protein kinase" evidence="11">
    <location>
        <begin position="1"/>
        <end position="295"/>
    </location>
</feature>
<dbReference type="InterPro" id="IPR000858">
    <property type="entry name" value="S_locus_glycoprot_dom"/>
</dbReference>
<dbReference type="GO" id="GO:0016020">
    <property type="term" value="C:membrane"/>
    <property type="evidence" value="ECO:0007669"/>
    <property type="project" value="UniProtKB-SubCell"/>
</dbReference>
<dbReference type="OMA" id="HEECMEW"/>
<evidence type="ECO:0000256" key="4">
    <source>
        <dbReference type="ARBA" id="ARBA00022729"/>
    </source>
</evidence>
<dbReference type="Gene3D" id="1.10.510.10">
    <property type="entry name" value="Transferase(Phosphotransferase) domain 1"/>
    <property type="match status" value="1"/>
</dbReference>
<dbReference type="Pfam" id="PF08276">
    <property type="entry name" value="PAN_2"/>
    <property type="match status" value="1"/>
</dbReference>
<evidence type="ECO:0000256" key="7">
    <source>
        <dbReference type="ARBA" id="ARBA00023157"/>
    </source>
</evidence>
<dbReference type="GO" id="GO:0004672">
    <property type="term" value="F:protein kinase activity"/>
    <property type="evidence" value="ECO:0000318"/>
    <property type="project" value="GO_Central"/>
</dbReference>
<dbReference type="FunFam" id="1.10.510.10:FF:001424">
    <property type="entry name" value="Protein kinase superfamily protein"/>
    <property type="match status" value="1"/>
</dbReference>
<dbReference type="GO" id="GO:0004674">
    <property type="term" value="F:protein serine/threonine kinase activity"/>
    <property type="evidence" value="ECO:0007669"/>
    <property type="project" value="UniProtKB-EC"/>
</dbReference>
<dbReference type="InterPro" id="IPR000719">
    <property type="entry name" value="Prot_kinase_dom"/>
</dbReference>
<dbReference type="GO" id="GO:0048544">
    <property type="term" value="P:recognition of pollen"/>
    <property type="evidence" value="ECO:0007669"/>
    <property type="project" value="InterPro"/>
</dbReference>
<dbReference type="eggNOG" id="ENOG502QRH4">
    <property type="taxonomic scope" value="Eukaryota"/>
</dbReference>
<keyword evidence="5" id="KW-1133">Transmembrane helix</keyword>
<evidence type="ECO:0000313" key="16">
    <source>
        <dbReference type="Proteomes" id="UP000002051"/>
    </source>
</evidence>
<dbReference type="HOGENOM" id="CLU_944507_0_0_1"/>
<feature type="domain" description="Apple" evidence="13">
    <location>
        <begin position="78"/>
        <end position="163"/>
    </location>
</feature>
<evidence type="ECO:0000256" key="2">
    <source>
        <dbReference type="ARBA" id="ARBA00012513"/>
    </source>
</evidence>
<keyword evidence="14" id="KW-0418">Kinase</keyword>
<evidence type="ECO:0000256" key="10">
    <source>
        <dbReference type="PROSITE-ProRule" id="PRU00076"/>
    </source>
</evidence>
<dbReference type="InterPro" id="IPR011009">
    <property type="entry name" value="Kinase-like_dom_sf"/>
</dbReference>
<comment type="catalytic activity">
    <reaction evidence="9">
        <text>L-seryl-[protein] + ATP = O-phospho-L-seryl-[protein] + ADP + H(+)</text>
        <dbReference type="Rhea" id="RHEA:17989"/>
        <dbReference type="Rhea" id="RHEA-COMP:9863"/>
        <dbReference type="Rhea" id="RHEA-COMP:11604"/>
        <dbReference type="ChEBI" id="CHEBI:15378"/>
        <dbReference type="ChEBI" id="CHEBI:29999"/>
        <dbReference type="ChEBI" id="CHEBI:30616"/>
        <dbReference type="ChEBI" id="CHEBI:83421"/>
        <dbReference type="ChEBI" id="CHEBI:456216"/>
        <dbReference type="EC" id="2.7.11.1"/>
    </reaction>
</comment>
<dbReference type="EC" id="2.7.11.1" evidence="2"/>
<comment type="caution">
    <text evidence="10">Lacks conserved residue(s) required for the propagation of feature annotation.</text>
</comment>
<evidence type="ECO:0000313" key="14">
    <source>
        <dbReference type="EMBL" id="AES79181.1"/>
    </source>
</evidence>
<name>G7L2A0_MEDTR</name>
<comment type="subcellular location">
    <subcellularLocation>
        <location evidence="1">Membrane</location>
        <topology evidence="1">Single-pass membrane protein</topology>
    </subcellularLocation>
</comment>
<reference evidence="15" key="3">
    <citation type="submission" date="2015-04" db="UniProtKB">
        <authorList>
            <consortium name="EnsemblPlants"/>
        </authorList>
    </citation>
    <scope>IDENTIFICATION</scope>
    <source>
        <strain evidence="15">cv. Jemalong A17</strain>
    </source>
</reference>
<dbReference type="SUPFAM" id="SSF57414">
    <property type="entry name" value="Hairpin loop containing domain-like"/>
    <property type="match status" value="1"/>
</dbReference>
<keyword evidence="14" id="KW-0808">Transferase</keyword>
<dbReference type="EMBL" id="CM001223">
    <property type="protein sequence ID" value="AES79181.1"/>
    <property type="molecule type" value="Genomic_DNA"/>
</dbReference>
<evidence type="ECO:0000256" key="9">
    <source>
        <dbReference type="ARBA" id="ARBA00048679"/>
    </source>
</evidence>
<evidence type="ECO:0000256" key="3">
    <source>
        <dbReference type="ARBA" id="ARBA00022692"/>
    </source>
</evidence>
<dbReference type="InterPro" id="IPR008271">
    <property type="entry name" value="Ser/Thr_kinase_AS"/>
</dbReference>